<dbReference type="Proteomes" id="UP000177039">
    <property type="component" value="Unassembled WGS sequence"/>
</dbReference>
<name>A0A1F5H6F4_9BACT</name>
<dbReference type="GO" id="GO:0008757">
    <property type="term" value="F:S-adenosylmethionine-dependent methyltransferase activity"/>
    <property type="evidence" value="ECO:0007669"/>
    <property type="project" value="InterPro"/>
</dbReference>
<dbReference type="Gene3D" id="3.40.50.150">
    <property type="entry name" value="Vaccinia Virus protein VP39"/>
    <property type="match status" value="1"/>
</dbReference>
<dbReference type="InterPro" id="IPR029063">
    <property type="entry name" value="SAM-dependent_MTases_sf"/>
</dbReference>
<dbReference type="CDD" id="cd02440">
    <property type="entry name" value="AdoMet_MTases"/>
    <property type="match status" value="1"/>
</dbReference>
<dbReference type="Pfam" id="PF13847">
    <property type="entry name" value="Methyltransf_31"/>
    <property type="match status" value="1"/>
</dbReference>
<dbReference type="EMBL" id="MFBT01000012">
    <property type="protein sequence ID" value="OGD99635.1"/>
    <property type="molecule type" value="Genomic_DNA"/>
</dbReference>
<dbReference type="PANTHER" id="PTHR43861:SF1">
    <property type="entry name" value="TRANS-ACONITATE 2-METHYLTRANSFERASE"/>
    <property type="match status" value="1"/>
</dbReference>
<proteinExistence type="predicted"/>
<evidence type="ECO:0000259" key="1">
    <source>
        <dbReference type="Pfam" id="PF13847"/>
    </source>
</evidence>
<feature type="domain" description="Methyltransferase" evidence="1">
    <location>
        <begin position="49"/>
        <end position="152"/>
    </location>
</feature>
<sequence>MRVFVILLKKMEVLSALSMRLVKLTGKSNVPMHPKHLIKTKIWFEKYLTKSDTVLDFGCGIGQAAIIISRKVRKVIGLDNDPKSLKLAKASAQNRNLKNVEFIIFDANKKLPFKNNYVDKVICSDVLEHLEKRNFALGEIRRVLKPQGVLFLVVDNPSTSWKRLQKSAGLFYYADPDHKYEYPKEAIMELLKKEDFKILHISTVTYDTPLKGLIDLTGGLSLSLYKKLRKWRQYMVKKHPEDTTGYKIVAQKN</sequence>
<evidence type="ECO:0000313" key="2">
    <source>
        <dbReference type="EMBL" id="OGD99635.1"/>
    </source>
</evidence>
<evidence type="ECO:0000313" key="3">
    <source>
        <dbReference type="Proteomes" id="UP000177039"/>
    </source>
</evidence>
<protein>
    <recommendedName>
        <fullName evidence="1">Methyltransferase domain-containing protein</fullName>
    </recommendedName>
</protein>
<dbReference type="SUPFAM" id="SSF53335">
    <property type="entry name" value="S-adenosyl-L-methionine-dependent methyltransferases"/>
    <property type="match status" value="1"/>
</dbReference>
<accession>A0A1F5H6F4</accession>
<dbReference type="InterPro" id="IPR025714">
    <property type="entry name" value="Methyltranfer_dom"/>
</dbReference>
<organism evidence="2 3">
    <name type="scientific">Candidatus Curtissbacteria bacterium RIFCSPLOWO2_01_FULL_42_50</name>
    <dbReference type="NCBI Taxonomy" id="1797730"/>
    <lineage>
        <taxon>Bacteria</taxon>
        <taxon>Candidatus Curtissiibacteriota</taxon>
    </lineage>
</organism>
<dbReference type="AlphaFoldDB" id="A0A1F5H6F4"/>
<gene>
    <name evidence="2" type="ORF">A3B54_03025</name>
</gene>
<comment type="caution">
    <text evidence="2">The sequence shown here is derived from an EMBL/GenBank/DDBJ whole genome shotgun (WGS) entry which is preliminary data.</text>
</comment>
<reference evidence="2 3" key="1">
    <citation type="journal article" date="2016" name="Nat. Commun.">
        <title>Thousands of microbial genomes shed light on interconnected biogeochemical processes in an aquifer system.</title>
        <authorList>
            <person name="Anantharaman K."/>
            <person name="Brown C.T."/>
            <person name="Hug L.A."/>
            <person name="Sharon I."/>
            <person name="Castelle C.J."/>
            <person name="Probst A.J."/>
            <person name="Thomas B.C."/>
            <person name="Singh A."/>
            <person name="Wilkins M.J."/>
            <person name="Karaoz U."/>
            <person name="Brodie E.L."/>
            <person name="Williams K.H."/>
            <person name="Hubbard S.S."/>
            <person name="Banfield J.F."/>
        </authorList>
    </citation>
    <scope>NUCLEOTIDE SEQUENCE [LARGE SCALE GENOMIC DNA]</scope>
</reference>
<dbReference type="PANTHER" id="PTHR43861">
    <property type="entry name" value="TRANS-ACONITATE 2-METHYLTRANSFERASE-RELATED"/>
    <property type="match status" value="1"/>
</dbReference>